<sequence>MKVLVALVALVALSSALVIPKAIKPDGPKCGLFVQKTFAQRVSGDKANFVCEMCLDLVEIVEMYADCDESYVENKLDEKCDSYLHSGIADEMCRSLVLGLYDFVKKETDKNPSKVCTKLLKHDCEYA</sequence>
<dbReference type="AlphaFoldDB" id="A0A4U8ULX7"/>
<dbReference type="SMART" id="SM00741">
    <property type="entry name" value="SapB"/>
    <property type="match status" value="1"/>
</dbReference>
<dbReference type="Proteomes" id="UP000298663">
    <property type="component" value="Unassembled WGS sequence"/>
</dbReference>
<evidence type="ECO:0000256" key="1">
    <source>
        <dbReference type="ARBA" id="ARBA00023157"/>
    </source>
</evidence>
<dbReference type="EMBL" id="AZBU02000001">
    <property type="protein sequence ID" value="TMS32458.1"/>
    <property type="molecule type" value="Genomic_DNA"/>
</dbReference>
<organism evidence="4 5">
    <name type="scientific">Steinernema carpocapsae</name>
    <name type="common">Entomopathogenic nematode</name>
    <dbReference type="NCBI Taxonomy" id="34508"/>
    <lineage>
        <taxon>Eukaryota</taxon>
        <taxon>Metazoa</taxon>
        <taxon>Ecdysozoa</taxon>
        <taxon>Nematoda</taxon>
        <taxon>Chromadorea</taxon>
        <taxon>Rhabditida</taxon>
        <taxon>Tylenchina</taxon>
        <taxon>Panagrolaimomorpha</taxon>
        <taxon>Strongyloidoidea</taxon>
        <taxon>Steinernematidae</taxon>
        <taxon>Steinernema</taxon>
    </lineage>
</organism>
<evidence type="ECO:0000313" key="4">
    <source>
        <dbReference type="EMBL" id="TMS32458.1"/>
    </source>
</evidence>
<comment type="caution">
    <text evidence="4">The sequence shown here is derived from an EMBL/GenBank/DDBJ whole genome shotgun (WGS) entry which is preliminary data.</text>
</comment>
<keyword evidence="5" id="KW-1185">Reference proteome</keyword>
<evidence type="ECO:0000256" key="2">
    <source>
        <dbReference type="SAM" id="SignalP"/>
    </source>
</evidence>
<dbReference type="OrthoDB" id="5773819at2759"/>
<reference evidence="4 5" key="2">
    <citation type="journal article" date="2019" name="G3 (Bethesda)">
        <title>Hybrid Assembly of the Genome of the Entomopathogenic Nematode Steinernema carpocapsae Identifies the X-Chromosome.</title>
        <authorList>
            <person name="Serra L."/>
            <person name="Macchietto M."/>
            <person name="Macias-Munoz A."/>
            <person name="McGill C.J."/>
            <person name="Rodriguez I.M."/>
            <person name="Rodriguez B."/>
            <person name="Murad R."/>
            <person name="Mortazavi A."/>
        </authorList>
    </citation>
    <scope>NUCLEOTIDE SEQUENCE [LARGE SCALE GENOMIC DNA]</scope>
    <source>
        <strain evidence="4 5">ALL</strain>
    </source>
</reference>
<feature type="signal peptide" evidence="2">
    <location>
        <begin position="1"/>
        <end position="16"/>
    </location>
</feature>
<keyword evidence="2" id="KW-0732">Signal</keyword>
<reference evidence="4 5" key="1">
    <citation type="journal article" date="2015" name="Genome Biol.">
        <title>Comparative genomics of Steinernema reveals deeply conserved gene regulatory networks.</title>
        <authorList>
            <person name="Dillman A.R."/>
            <person name="Macchietto M."/>
            <person name="Porter C.F."/>
            <person name="Rogers A."/>
            <person name="Williams B."/>
            <person name="Antoshechkin I."/>
            <person name="Lee M.M."/>
            <person name="Goodwin Z."/>
            <person name="Lu X."/>
            <person name="Lewis E.E."/>
            <person name="Goodrich-Blair H."/>
            <person name="Stock S.P."/>
            <person name="Adams B.J."/>
            <person name="Sternberg P.W."/>
            <person name="Mortazavi A."/>
        </authorList>
    </citation>
    <scope>NUCLEOTIDE SEQUENCE [LARGE SCALE GENOMIC DNA]</scope>
    <source>
        <strain evidence="4 5">ALL</strain>
    </source>
</reference>
<feature type="chain" id="PRO_5020440987" description="Saposin B-type domain-containing protein" evidence="2">
    <location>
        <begin position="17"/>
        <end position="127"/>
    </location>
</feature>
<dbReference type="PROSITE" id="PS50015">
    <property type="entry name" value="SAP_B"/>
    <property type="match status" value="1"/>
</dbReference>
<feature type="domain" description="Saposin B-type" evidence="3">
    <location>
        <begin position="47"/>
        <end position="127"/>
    </location>
</feature>
<keyword evidence="1" id="KW-1015">Disulfide bond</keyword>
<evidence type="ECO:0000259" key="3">
    <source>
        <dbReference type="PROSITE" id="PS50015"/>
    </source>
</evidence>
<evidence type="ECO:0000313" key="5">
    <source>
        <dbReference type="Proteomes" id="UP000298663"/>
    </source>
</evidence>
<dbReference type="Gene3D" id="1.10.225.10">
    <property type="entry name" value="Saposin-like"/>
    <property type="match status" value="1"/>
</dbReference>
<proteinExistence type="predicted"/>
<protein>
    <recommendedName>
        <fullName evidence="3">Saposin B-type domain-containing protein</fullName>
    </recommendedName>
</protein>
<gene>
    <name evidence="4" type="ORF">L596_000289</name>
</gene>
<name>A0A4U8ULX7_STECR</name>
<dbReference type="InterPro" id="IPR008139">
    <property type="entry name" value="SaposinB_dom"/>
</dbReference>
<accession>A0A4U8ULX7</accession>
<dbReference type="SUPFAM" id="SSF47862">
    <property type="entry name" value="Saposin"/>
    <property type="match status" value="1"/>
</dbReference>
<dbReference type="InterPro" id="IPR011001">
    <property type="entry name" value="Saposin-like"/>
</dbReference>